<dbReference type="GO" id="GO:0032981">
    <property type="term" value="P:mitochondrial respiratory chain complex I assembly"/>
    <property type="evidence" value="ECO:0007669"/>
    <property type="project" value="InterPro"/>
</dbReference>
<dbReference type="AlphaFoldDB" id="A0A915CMA6"/>
<comment type="subcellular location">
    <subcellularLocation>
        <location evidence="1">Mitochondrion</location>
    </subcellularLocation>
</comment>
<evidence type="ECO:0000256" key="4">
    <source>
        <dbReference type="ARBA" id="ARBA00049984"/>
    </source>
</evidence>
<evidence type="ECO:0000313" key="6">
    <source>
        <dbReference type="Proteomes" id="UP000887574"/>
    </source>
</evidence>
<dbReference type="Gene3D" id="3.40.1230.10">
    <property type="entry name" value="MTH938-like"/>
    <property type="match status" value="1"/>
</dbReference>
<dbReference type="PANTHER" id="PTHR21192:SF2">
    <property type="entry name" value="NADH DEHYDROGENASE [UBIQUINONE] 1 ALPHA SUBCOMPLEX ASSEMBLY FACTOR 3"/>
    <property type="match status" value="1"/>
</dbReference>
<evidence type="ECO:0000313" key="7">
    <source>
        <dbReference type="WBParaSite" id="jg10486"/>
    </source>
</evidence>
<dbReference type="WBParaSite" id="jg10486">
    <property type="protein sequence ID" value="jg10486"/>
    <property type="gene ID" value="jg10486"/>
</dbReference>
<comment type="similarity">
    <text evidence="4">Belongs to the NDUFAF3 family.</text>
</comment>
<evidence type="ECO:0000256" key="2">
    <source>
        <dbReference type="ARBA" id="ARBA00021776"/>
    </source>
</evidence>
<dbReference type="Proteomes" id="UP000887574">
    <property type="component" value="Unplaced"/>
</dbReference>
<evidence type="ECO:0000256" key="5">
    <source>
        <dbReference type="SAM" id="Coils"/>
    </source>
</evidence>
<keyword evidence="5" id="KW-0175">Coiled coil</keyword>
<organism evidence="6 7">
    <name type="scientific">Ditylenchus dipsaci</name>
    <dbReference type="NCBI Taxonomy" id="166011"/>
    <lineage>
        <taxon>Eukaryota</taxon>
        <taxon>Metazoa</taxon>
        <taxon>Ecdysozoa</taxon>
        <taxon>Nematoda</taxon>
        <taxon>Chromadorea</taxon>
        <taxon>Rhabditida</taxon>
        <taxon>Tylenchina</taxon>
        <taxon>Tylenchomorpha</taxon>
        <taxon>Sphaerularioidea</taxon>
        <taxon>Anguinidae</taxon>
        <taxon>Anguininae</taxon>
        <taxon>Ditylenchus</taxon>
    </lineage>
</organism>
<keyword evidence="6" id="KW-1185">Reference proteome</keyword>
<protein>
    <recommendedName>
        <fullName evidence="2">NADH dehydrogenase [ubiquinone] 1 alpha subcomplex assembly factor 3</fullName>
    </recommendedName>
</protein>
<dbReference type="SUPFAM" id="SSF64076">
    <property type="entry name" value="MTH938-like"/>
    <property type="match status" value="1"/>
</dbReference>
<proteinExistence type="inferred from homology"/>
<evidence type="ECO:0000256" key="3">
    <source>
        <dbReference type="ARBA" id="ARBA00023128"/>
    </source>
</evidence>
<dbReference type="PANTHER" id="PTHR21192">
    <property type="entry name" value="NUCLEAR PROTEIN E3-3"/>
    <property type="match status" value="1"/>
</dbReference>
<keyword evidence="3" id="KW-0496">Mitochondrion</keyword>
<feature type="coiled-coil region" evidence="5">
    <location>
        <begin position="238"/>
        <end position="288"/>
    </location>
</feature>
<evidence type="ECO:0000256" key="1">
    <source>
        <dbReference type="ARBA" id="ARBA00004173"/>
    </source>
</evidence>
<dbReference type="CDD" id="cd05125">
    <property type="entry name" value="Mth938_2P1-like"/>
    <property type="match status" value="1"/>
</dbReference>
<sequence>MQNISRKVLSPRIGVLLQRLMVMQRSNYSAVNDSVSHDDGFHKIPMGQSDLGEQTRLSFQSKDMKESGKTGVASVSADGFRLLDGSFMFGPIAVFPKTVLSWRVFSPDEITERSLELFFLLQPKLDCLVVGAGDQADVDKVRKNLAGLISKGSLGFEVMDTEHAISTFNFLNAEGRYVAAALFPPTHLSISEAQHGRSMDKVRSSLDVGESYLFDIDVKTDGIAQLCGRVFGKNTKEASEMEKKIRRIQGERAETAESDMILKDEDRLQELEERRSEVNKLKEEFKKKIGDK</sequence>
<dbReference type="InterPro" id="IPR034095">
    <property type="entry name" value="NDUF3"/>
</dbReference>
<dbReference type="InterPro" id="IPR007523">
    <property type="entry name" value="NDUFAF3/AAMDC"/>
</dbReference>
<dbReference type="InterPro" id="IPR036748">
    <property type="entry name" value="MTH938-like_sf"/>
</dbReference>
<dbReference type="Pfam" id="PF04430">
    <property type="entry name" value="DUF498"/>
    <property type="match status" value="1"/>
</dbReference>
<accession>A0A915CMA6</accession>
<reference evidence="7" key="1">
    <citation type="submission" date="2022-11" db="UniProtKB">
        <authorList>
            <consortium name="WormBaseParasite"/>
        </authorList>
    </citation>
    <scope>IDENTIFICATION</scope>
</reference>
<name>A0A915CMA6_9BILA</name>
<dbReference type="GO" id="GO:0005743">
    <property type="term" value="C:mitochondrial inner membrane"/>
    <property type="evidence" value="ECO:0007669"/>
    <property type="project" value="TreeGrafter"/>
</dbReference>